<accession>A0A839UWC8</accession>
<protein>
    <submittedName>
        <fullName evidence="4">General secretion pathway protein B</fullName>
    </submittedName>
</protein>
<gene>
    <name evidence="4" type="ORF">FHS30_002880</name>
</gene>
<dbReference type="InterPro" id="IPR032389">
    <property type="entry name" value="GspB_C"/>
</dbReference>
<evidence type="ECO:0000313" key="5">
    <source>
        <dbReference type="Proteomes" id="UP000559987"/>
    </source>
</evidence>
<comment type="caution">
    <text evidence="4">The sequence shown here is derived from an EMBL/GenBank/DDBJ whole genome shotgun (WGS) entry which is preliminary data.</text>
</comment>
<dbReference type="EMBL" id="JACHXZ010000004">
    <property type="protein sequence ID" value="MBB3169667.1"/>
    <property type="molecule type" value="Genomic_DNA"/>
</dbReference>
<evidence type="ECO:0000259" key="3">
    <source>
        <dbReference type="Pfam" id="PF16537"/>
    </source>
</evidence>
<dbReference type="GO" id="GO:0015627">
    <property type="term" value="C:type II protein secretion system complex"/>
    <property type="evidence" value="ECO:0007669"/>
    <property type="project" value="InterPro"/>
</dbReference>
<feature type="domain" description="Type II secretion system protein GspB C-terminal" evidence="3">
    <location>
        <begin position="195"/>
        <end position="254"/>
    </location>
</feature>
<keyword evidence="2" id="KW-1133">Transmembrane helix</keyword>
<keyword evidence="2" id="KW-0472">Membrane</keyword>
<dbReference type="AlphaFoldDB" id="A0A839UWC8"/>
<evidence type="ECO:0000256" key="1">
    <source>
        <dbReference type="SAM" id="MobiDB-lite"/>
    </source>
</evidence>
<proteinExistence type="predicted"/>
<evidence type="ECO:0000256" key="2">
    <source>
        <dbReference type="SAM" id="Phobius"/>
    </source>
</evidence>
<feature type="transmembrane region" description="Helical" evidence="2">
    <location>
        <begin position="39"/>
        <end position="60"/>
    </location>
</feature>
<dbReference type="Proteomes" id="UP000559987">
    <property type="component" value="Unassembled WGS sequence"/>
</dbReference>
<reference evidence="4 5" key="1">
    <citation type="submission" date="2020-08" db="EMBL/GenBank/DDBJ databases">
        <title>Genomic Encyclopedia of Type Strains, Phase III (KMG-III): the genomes of soil and plant-associated and newly described type strains.</title>
        <authorList>
            <person name="Whitman W."/>
        </authorList>
    </citation>
    <scope>NUCLEOTIDE SEQUENCE [LARGE SCALE GENOMIC DNA]</scope>
    <source>
        <strain evidence="4 5">CECT 8571</strain>
    </source>
</reference>
<organism evidence="4 5">
    <name type="scientific">Simiduia aestuariiviva</name>
    <dbReference type="NCBI Taxonomy" id="1510459"/>
    <lineage>
        <taxon>Bacteria</taxon>
        <taxon>Pseudomonadati</taxon>
        <taxon>Pseudomonadota</taxon>
        <taxon>Gammaproteobacteria</taxon>
        <taxon>Cellvibrionales</taxon>
        <taxon>Cellvibrionaceae</taxon>
        <taxon>Simiduia</taxon>
    </lineage>
</organism>
<keyword evidence="2" id="KW-0812">Transmembrane</keyword>
<sequence length="261" mass="28195">MSYILDALNKSEQERREQQHPPNLNAIHQPQATASTQKLWWLGAVIALAIAVASGAYMWLTVSAANSPNRLSNFEEAISAPQNSPSAVSTIEPRTQAPAATPLKQVPAASPLKQVPTATSAPVDARRKATAATGSSSPNRTEVESLYTEPKRDTVSRSASPALPPDITQHVRAALQRQSETLSIDALPFETQAKLPTMYYSAHIFSNEEGKGFAIINDRARYKGDVLGPGLFVQEVREGGVILNLDGQSFLLDALTDWPPE</sequence>
<dbReference type="RefSeq" id="WP_183911164.1">
    <property type="nucleotide sequence ID" value="NZ_JACHXZ010000004.1"/>
</dbReference>
<feature type="region of interest" description="Disordered" evidence="1">
    <location>
        <begin position="104"/>
        <end position="165"/>
    </location>
</feature>
<keyword evidence="5" id="KW-1185">Reference proteome</keyword>
<dbReference type="Pfam" id="PF16537">
    <property type="entry name" value="T2SSB"/>
    <property type="match status" value="1"/>
</dbReference>
<evidence type="ECO:0000313" key="4">
    <source>
        <dbReference type="EMBL" id="MBB3169667.1"/>
    </source>
</evidence>
<name>A0A839UWC8_9GAMM</name>